<evidence type="ECO:0000256" key="1">
    <source>
        <dbReference type="ARBA" id="ARBA00001954"/>
    </source>
</evidence>
<dbReference type="InterPro" id="IPR042098">
    <property type="entry name" value="TauD-like_sf"/>
</dbReference>
<reference evidence="8" key="1">
    <citation type="submission" date="2021-01" db="EMBL/GenBank/DDBJ databases">
        <authorList>
            <person name="Corre E."/>
            <person name="Pelletier E."/>
            <person name="Niang G."/>
            <person name="Scheremetjew M."/>
            <person name="Finn R."/>
            <person name="Kale V."/>
            <person name="Holt S."/>
            <person name="Cochrane G."/>
            <person name="Meng A."/>
            <person name="Brown T."/>
            <person name="Cohen L."/>
        </authorList>
    </citation>
    <scope>NUCLEOTIDE SEQUENCE</scope>
    <source>
        <strain evidence="8">CCMP147</strain>
    </source>
</reference>
<dbReference type="EMBL" id="HBED01001620">
    <property type="protein sequence ID" value="CAD8292048.1"/>
    <property type="molecule type" value="Transcribed_RNA"/>
</dbReference>
<dbReference type="GO" id="GO:0046872">
    <property type="term" value="F:metal ion binding"/>
    <property type="evidence" value="ECO:0007669"/>
    <property type="project" value="UniProtKB-KW"/>
</dbReference>
<keyword evidence="5" id="KW-0560">Oxidoreductase</keyword>
<dbReference type="AlphaFoldDB" id="A0A7R9VDH2"/>
<organism evidence="8">
    <name type="scientific">Pseudictyota dubia</name>
    <dbReference type="NCBI Taxonomy" id="2749911"/>
    <lineage>
        <taxon>Eukaryota</taxon>
        <taxon>Sar</taxon>
        <taxon>Stramenopiles</taxon>
        <taxon>Ochrophyta</taxon>
        <taxon>Bacillariophyta</taxon>
        <taxon>Mediophyceae</taxon>
        <taxon>Biddulphiophycidae</taxon>
        <taxon>Eupodiscales</taxon>
        <taxon>Odontellaceae</taxon>
        <taxon>Pseudictyota</taxon>
    </lineage>
</organism>
<dbReference type="Pfam" id="PF02668">
    <property type="entry name" value="TauD"/>
    <property type="match status" value="1"/>
</dbReference>
<evidence type="ECO:0000256" key="4">
    <source>
        <dbReference type="ARBA" id="ARBA00022964"/>
    </source>
</evidence>
<dbReference type="GO" id="GO:0051213">
    <property type="term" value="F:dioxygenase activity"/>
    <property type="evidence" value="ECO:0007669"/>
    <property type="project" value="UniProtKB-KW"/>
</dbReference>
<keyword evidence="6" id="KW-0408">Iron</keyword>
<dbReference type="InterPro" id="IPR003819">
    <property type="entry name" value="TauD/TfdA-like"/>
</dbReference>
<dbReference type="PANTHER" id="PTHR43779:SF2">
    <property type="entry name" value="ALPHA-KETOGLUTARATE-DEPENDENT XANTHINE DIOXYGENASE XAN1"/>
    <property type="match status" value="1"/>
</dbReference>
<keyword evidence="3" id="KW-0479">Metal-binding</keyword>
<evidence type="ECO:0000256" key="6">
    <source>
        <dbReference type="ARBA" id="ARBA00023004"/>
    </source>
</evidence>
<protein>
    <recommendedName>
        <fullName evidence="7">TauD/TfdA-like domain-containing protein</fullName>
    </recommendedName>
</protein>
<feature type="domain" description="TauD/TfdA-like" evidence="7">
    <location>
        <begin position="33"/>
        <end position="336"/>
    </location>
</feature>
<comment type="cofactor">
    <cofactor evidence="1">
        <name>Fe(2+)</name>
        <dbReference type="ChEBI" id="CHEBI:29033"/>
    </cofactor>
</comment>
<accession>A0A7R9VDH2</accession>
<evidence type="ECO:0000259" key="7">
    <source>
        <dbReference type="Pfam" id="PF02668"/>
    </source>
</evidence>
<comment type="similarity">
    <text evidence="2">Belongs to the TfdA dioxygenase family.</text>
</comment>
<evidence type="ECO:0000256" key="5">
    <source>
        <dbReference type="ARBA" id="ARBA00023002"/>
    </source>
</evidence>
<gene>
    <name evidence="8" type="ORF">TDUB1175_LOCUS823</name>
</gene>
<evidence type="ECO:0000313" key="8">
    <source>
        <dbReference type="EMBL" id="CAD8292048.1"/>
    </source>
</evidence>
<dbReference type="PANTHER" id="PTHR43779">
    <property type="entry name" value="DIOXYGENASE RV0097-RELATED"/>
    <property type="match status" value="1"/>
</dbReference>
<dbReference type="SUPFAM" id="SSF51197">
    <property type="entry name" value="Clavaminate synthase-like"/>
    <property type="match status" value="1"/>
</dbReference>
<evidence type="ECO:0000256" key="2">
    <source>
        <dbReference type="ARBA" id="ARBA00005896"/>
    </source>
</evidence>
<name>A0A7R9VDH2_9STRA</name>
<dbReference type="InterPro" id="IPR051178">
    <property type="entry name" value="TfdA_dioxygenase"/>
</dbReference>
<evidence type="ECO:0000256" key="3">
    <source>
        <dbReference type="ARBA" id="ARBA00022723"/>
    </source>
</evidence>
<dbReference type="Gene3D" id="3.60.130.10">
    <property type="entry name" value="Clavaminate synthase-like"/>
    <property type="match status" value="1"/>
</dbReference>
<keyword evidence="4" id="KW-0223">Dioxygenase</keyword>
<sequence length="352" mass="38311">MLNSVSRGLSTATPSAMPRAASTVALRHLPSGPSHFGREVIDVDLAAPTLPAKALVSALYEHGVLLFRNQDHLTPSDEMRFARLFTHQSDDIDGGQSYTGGAGTQHRLPEFPSIALVGSYRVQDFYGLTAESKGVYNDWHPEQRAWHCDGLADTDPPPDLTTMRCLKTPSQGGETLFASGVKAAELLPTTLDPPPEDVQINYRLFGEYEIAREGTHLMCASGSKGDTSAGWDVNLSDGTTVPLVVRELVSGKRSMVGTYHVASLGLIGDAAGTPPQLGFEGANRYVAEAWKPGLSEELIYKHKWCVGDLVAWSNRLVIHTATSTAAYQGKERLHTRIRMRSQPEHAPVPWKK</sequence>
<proteinExistence type="inferred from homology"/>